<dbReference type="AlphaFoldDB" id="A0A4C1VTN0"/>
<gene>
    <name evidence="1" type="ORF">EVAR_31309_1</name>
</gene>
<dbReference type="Proteomes" id="UP000299102">
    <property type="component" value="Unassembled WGS sequence"/>
</dbReference>
<organism evidence="1 2">
    <name type="scientific">Eumeta variegata</name>
    <name type="common">Bagworm moth</name>
    <name type="synonym">Eumeta japonica</name>
    <dbReference type="NCBI Taxonomy" id="151549"/>
    <lineage>
        <taxon>Eukaryota</taxon>
        <taxon>Metazoa</taxon>
        <taxon>Ecdysozoa</taxon>
        <taxon>Arthropoda</taxon>
        <taxon>Hexapoda</taxon>
        <taxon>Insecta</taxon>
        <taxon>Pterygota</taxon>
        <taxon>Neoptera</taxon>
        <taxon>Endopterygota</taxon>
        <taxon>Lepidoptera</taxon>
        <taxon>Glossata</taxon>
        <taxon>Ditrysia</taxon>
        <taxon>Tineoidea</taxon>
        <taxon>Psychidae</taxon>
        <taxon>Oiketicinae</taxon>
        <taxon>Eumeta</taxon>
    </lineage>
</organism>
<reference evidence="1 2" key="1">
    <citation type="journal article" date="2019" name="Commun. Biol.">
        <title>The bagworm genome reveals a unique fibroin gene that provides high tensile strength.</title>
        <authorList>
            <person name="Kono N."/>
            <person name="Nakamura H."/>
            <person name="Ohtoshi R."/>
            <person name="Tomita M."/>
            <person name="Numata K."/>
            <person name="Arakawa K."/>
        </authorList>
    </citation>
    <scope>NUCLEOTIDE SEQUENCE [LARGE SCALE GENOMIC DNA]</scope>
</reference>
<sequence length="115" mass="12872">MIRSFAQFGTNSPIELSRRQIRANVAQVMYRPSSFGSDTYSYIVCGWFPVHSAEGHWMTGLILDVRTELSFEDLLTWPRQGACRIRCGAGCAGVACDVRVRPSRPPDSGDETRPF</sequence>
<keyword evidence="2" id="KW-1185">Reference proteome</keyword>
<name>A0A4C1VTN0_EUMVA</name>
<comment type="caution">
    <text evidence="1">The sequence shown here is derived from an EMBL/GenBank/DDBJ whole genome shotgun (WGS) entry which is preliminary data.</text>
</comment>
<proteinExistence type="predicted"/>
<protein>
    <submittedName>
        <fullName evidence="1">Uncharacterized protein</fullName>
    </submittedName>
</protein>
<accession>A0A4C1VTN0</accession>
<evidence type="ECO:0000313" key="2">
    <source>
        <dbReference type="Proteomes" id="UP000299102"/>
    </source>
</evidence>
<evidence type="ECO:0000313" key="1">
    <source>
        <dbReference type="EMBL" id="GBP41184.1"/>
    </source>
</evidence>
<dbReference type="EMBL" id="BGZK01000394">
    <property type="protein sequence ID" value="GBP41184.1"/>
    <property type="molecule type" value="Genomic_DNA"/>
</dbReference>